<protein>
    <submittedName>
        <fullName evidence="2">PilZ domain-containing protein</fullName>
    </submittedName>
</protein>
<dbReference type="Gene3D" id="2.40.10.220">
    <property type="entry name" value="predicted glycosyltransferase like domains"/>
    <property type="match status" value="1"/>
</dbReference>
<evidence type="ECO:0000313" key="2">
    <source>
        <dbReference type="EMBL" id="MBM3276324.1"/>
    </source>
</evidence>
<gene>
    <name evidence="2" type="ORF">FJZ00_14315</name>
</gene>
<organism evidence="2 3">
    <name type="scientific">Candidatus Tanganyikabacteria bacterium</name>
    <dbReference type="NCBI Taxonomy" id="2961651"/>
    <lineage>
        <taxon>Bacteria</taxon>
        <taxon>Bacillati</taxon>
        <taxon>Candidatus Sericytochromatia</taxon>
        <taxon>Candidatus Tanganyikabacteria</taxon>
    </lineage>
</organism>
<accession>A0A937X5L3</accession>
<evidence type="ECO:0000259" key="1">
    <source>
        <dbReference type="Pfam" id="PF07238"/>
    </source>
</evidence>
<dbReference type="InterPro" id="IPR009875">
    <property type="entry name" value="PilZ_domain"/>
</dbReference>
<dbReference type="EMBL" id="VGJX01000969">
    <property type="protein sequence ID" value="MBM3276324.1"/>
    <property type="molecule type" value="Genomic_DNA"/>
</dbReference>
<proteinExistence type="predicted"/>
<feature type="domain" description="PilZ" evidence="1">
    <location>
        <begin position="18"/>
        <end position="96"/>
    </location>
</feature>
<name>A0A937X5L3_9BACT</name>
<dbReference type="Proteomes" id="UP000703893">
    <property type="component" value="Unassembled WGS sequence"/>
</dbReference>
<dbReference type="AlphaFoldDB" id="A0A937X5L3"/>
<dbReference type="Pfam" id="PF07238">
    <property type="entry name" value="PilZ"/>
    <property type="match status" value="1"/>
</dbReference>
<dbReference type="GO" id="GO:0035438">
    <property type="term" value="F:cyclic-di-GMP binding"/>
    <property type="evidence" value="ECO:0007669"/>
    <property type="project" value="InterPro"/>
</dbReference>
<comment type="caution">
    <text evidence="2">The sequence shown here is derived from an EMBL/GenBank/DDBJ whole genome shotgun (WGS) entry which is preliminary data.</text>
</comment>
<reference evidence="2 3" key="1">
    <citation type="submission" date="2019-03" db="EMBL/GenBank/DDBJ databases">
        <title>Lake Tanganyika Metagenome-Assembled Genomes (MAGs).</title>
        <authorList>
            <person name="Tran P."/>
        </authorList>
    </citation>
    <scope>NUCLEOTIDE SEQUENCE [LARGE SCALE GENOMIC DNA]</scope>
    <source>
        <strain evidence="2">K_DeepCast_65m_m2_236</strain>
    </source>
</reference>
<sequence>MQVAADFTFWRGSGESTSEHEGRVLNISSGGMEGMVHRSIDLFPMEVLRFRLALPRQTLGGDARVLRVFAAADMNRIAFSFEQMEDSERVLLVQAITSLAQARK</sequence>
<evidence type="ECO:0000313" key="3">
    <source>
        <dbReference type="Proteomes" id="UP000703893"/>
    </source>
</evidence>